<evidence type="ECO:0000313" key="5">
    <source>
        <dbReference type="EMBL" id="TCK69701.1"/>
    </source>
</evidence>
<evidence type="ECO:0000256" key="2">
    <source>
        <dbReference type="ARBA" id="ARBA00022679"/>
    </source>
</evidence>
<dbReference type="GO" id="GO:0016787">
    <property type="term" value="F:hydrolase activity"/>
    <property type="evidence" value="ECO:0007669"/>
    <property type="project" value="UniProtKB-KW"/>
</dbReference>
<keyword evidence="6" id="KW-1185">Reference proteome</keyword>
<comment type="caution">
    <text evidence="5">The sequence shown here is derived from an EMBL/GenBank/DDBJ whole genome shotgun (WGS) entry which is preliminary data.</text>
</comment>
<feature type="region of interest" description="Disordered" evidence="4">
    <location>
        <begin position="333"/>
        <end position="352"/>
    </location>
</feature>
<dbReference type="OrthoDB" id="9759709at2"/>
<proteinExistence type="inferred from homology"/>
<dbReference type="PANTHER" id="PTHR34106:SF5">
    <property type="entry name" value="GLYCOSIDASE"/>
    <property type="match status" value="1"/>
</dbReference>
<dbReference type="Gene3D" id="2.115.10.20">
    <property type="entry name" value="Glycosyl hydrolase domain, family 43"/>
    <property type="match status" value="1"/>
</dbReference>
<dbReference type="GO" id="GO:0016757">
    <property type="term" value="F:glycosyltransferase activity"/>
    <property type="evidence" value="ECO:0007669"/>
    <property type="project" value="UniProtKB-KW"/>
</dbReference>
<evidence type="ECO:0000256" key="3">
    <source>
        <dbReference type="ARBA" id="ARBA00024356"/>
    </source>
</evidence>
<dbReference type="InterPro" id="IPR023296">
    <property type="entry name" value="Glyco_hydro_beta-prop_sf"/>
</dbReference>
<name>A0A4V2PUA0_9BACT</name>
<dbReference type="SUPFAM" id="SSF75005">
    <property type="entry name" value="Arabinanase/levansucrase/invertase"/>
    <property type="match status" value="1"/>
</dbReference>
<evidence type="ECO:0000256" key="4">
    <source>
        <dbReference type="SAM" id="MobiDB-lite"/>
    </source>
</evidence>
<keyword evidence="5" id="KW-0378">Hydrolase</keyword>
<reference evidence="5 6" key="1">
    <citation type="submission" date="2019-03" db="EMBL/GenBank/DDBJ databases">
        <title>Genomic Encyclopedia of Type Strains, Phase IV (KMG-IV): sequencing the most valuable type-strain genomes for metagenomic binning, comparative biology and taxonomic classification.</title>
        <authorList>
            <person name="Goeker M."/>
        </authorList>
    </citation>
    <scope>NUCLEOTIDE SEQUENCE [LARGE SCALE GENOMIC DNA]</scope>
    <source>
        <strain evidence="5 6">DSM 103428</strain>
    </source>
</reference>
<organism evidence="5 6">
    <name type="scientific">Acidipila rosea</name>
    <dbReference type="NCBI Taxonomy" id="768535"/>
    <lineage>
        <taxon>Bacteria</taxon>
        <taxon>Pseudomonadati</taxon>
        <taxon>Acidobacteriota</taxon>
        <taxon>Terriglobia</taxon>
        <taxon>Terriglobales</taxon>
        <taxon>Acidobacteriaceae</taxon>
        <taxon>Acidipila</taxon>
    </lineage>
</organism>
<keyword evidence="1" id="KW-0328">Glycosyltransferase</keyword>
<gene>
    <name evidence="5" type="ORF">C7378_3446</name>
</gene>
<dbReference type="CDD" id="cd18615">
    <property type="entry name" value="GH130"/>
    <property type="match status" value="1"/>
</dbReference>
<dbReference type="AlphaFoldDB" id="A0A4V2PUA0"/>
<dbReference type="InterPro" id="IPR007184">
    <property type="entry name" value="Mannoside_phosphorylase"/>
</dbReference>
<protein>
    <submittedName>
        <fullName evidence="5">Putative GH43/DUF377 family glycosyl hydrolase</fullName>
    </submittedName>
</protein>
<dbReference type="PANTHER" id="PTHR34106">
    <property type="entry name" value="GLYCOSIDASE"/>
    <property type="match status" value="1"/>
</dbReference>
<dbReference type="EMBL" id="SMGK01000008">
    <property type="protein sequence ID" value="TCK69701.1"/>
    <property type="molecule type" value="Genomic_DNA"/>
</dbReference>
<keyword evidence="2" id="KW-0808">Transferase</keyword>
<accession>A0A4V2PUA0</accession>
<dbReference type="PIRSF" id="PIRSF016202">
    <property type="entry name" value="PH1107"/>
    <property type="match status" value="1"/>
</dbReference>
<evidence type="ECO:0000313" key="6">
    <source>
        <dbReference type="Proteomes" id="UP000295210"/>
    </source>
</evidence>
<dbReference type="Pfam" id="PF04041">
    <property type="entry name" value="Glyco_hydro_130"/>
    <property type="match status" value="1"/>
</dbReference>
<evidence type="ECO:0000256" key="1">
    <source>
        <dbReference type="ARBA" id="ARBA00022676"/>
    </source>
</evidence>
<comment type="similarity">
    <text evidence="3">Belongs to the glycosyl hydrolase 130 family.</text>
</comment>
<sequence length="352" mass="39093">MLSATQSKSPAANQPELQEQAEYSLFTRHPGNPILSRKDWPYPVNSVFNAGATRLPDGDTLLLCRVEDRRGLSHLCAARSANGVDGWRIDPQPTLAPNPQEYPEEIWGIEDPRITYVPELQQYAIAYTSFARGGPGVSLALTRDFKSFERYGVIMPPEDKDAALLPRRIGGFWALIHRPVTTMGAHMWISYSPDLHNWGNHKVILQARRGGWWDANKIGLCSPPIETAKGWLVLYHGVRHTASGSIYRLGLALFDIDRPDICLQRGDSWMFGPEADYERTGDVRDVVFPCGQTIAPDGDTIQLYYGAADSCMAMATGSIRALLSWLDAHSTTEDESVEPAAPEGDQQWIAQV</sequence>
<dbReference type="Proteomes" id="UP000295210">
    <property type="component" value="Unassembled WGS sequence"/>
</dbReference>